<feature type="compositionally biased region" description="Gly residues" evidence="9">
    <location>
        <begin position="400"/>
        <end position="414"/>
    </location>
</feature>
<evidence type="ECO:0000256" key="7">
    <source>
        <dbReference type="PIRNR" id="PIRNR037125"/>
    </source>
</evidence>
<keyword evidence="5 7" id="KW-0862">Zinc</keyword>
<keyword evidence="12" id="KW-0255">Endonuclease</keyword>
<feature type="region of interest" description="Disordered" evidence="9">
    <location>
        <begin position="337"/>
        <end position="421"/>
    </location>
</feature>
<dbReference type="Gene3D" id="3.40.50.1010">
    <property type="entry name" value="5'-nuclease"/>
    <property type="match status" value="1"/>
</dbReference>
<dbReference type="Proteomes" id="UP001201980">
    <property type="component" value="Unassembled WGS sequence"/>
</dbReference>
<feature type="domain" description="Ribonuclease PIN" evidence="11">
    <location>
        <begin position="13"/>
        <end position="104"/>
    </location>
</feature>
<dbReference type="GO" id="GO:0030688">
    <property type="term" value="C:preribosome, small subunit precursor"/>
    <property type="evidence" value="ECO:0007669"/>
    <property type="project" value="TreeGrafter"/>
</dbReference>
<feature type="domain" description="Nin one binding (NOB1) Zn-ribbon-like" evidence="10">
    <location>
        <begin position="270"/>
        <end position="341"/>
    </location>
</feature>
<dbReference type="GO" id="GO:0004521">
    <property type="term" value="F:RNA endonuclease activity"/>
    <property type="evidence" value="ECO:0007669"/>
    <property type="project" value="UniProtKB-UniRule"/>
</dbReference>
<evidence type="ECO:0000256" key="2">
    <source>
        <dbReference type="ARBA" id="ARBA00022722"/>
    </source>
</evidence>
<dbReference type="InterPro" id="IPR036283">
    <property type="entry name" value="NOB1_Zf-like_sf"/>
</dbReference>
<feature type="compositionally biased region" description="Basic and acidic residues" evidence="9">
    <location>
        <begin position="111"/>
        <end position="122"/>
    </location>
</feature>
<dbReference type="PIRSF" id="PIRSF037125">
    <property type="entry name" value="D-site_20S_pre-rRNA_nuclease"/>
    <property type="match status" value="1"/>
</dbReference>
<evidence type="ECO:0000256" key="6">
    <source>
        <dbReference type="ARBA" id="ARBA00023242"/>
    </source>
</evidence>
<dbReference type="SUPFAM" id="SSF144206">
    <property type="entry name" value="NOB1 zinc finger-like"/>
    <property type="match status" value="1"/>
</dbReference>
<dbReference type="GO" id="GO:0046872">
    <property type="term" value="F:metal ion binding"/>
    <property type="evidence" value="ECO:0007669"/>
    <property type="project" value="UniProtKB-UniRule"/>
</dbReference>
<gene>
    <name evidence="12" type="ORF">MKZ38_008403</name>
</gene>
<keyword evidence="4" id="KW-0378">Hydrolase</keyword>
<feature type="compositionally biased region" description="Gly residues" evidence="9">
    <location>
        <begin position="350"/>
        <end position="359"/>
    </location>
</feature>
<feature type="compositionally biased region" description="Basic and acidic residues" evidence="9">
    <location>
        <begin position="365"/>
        <end position="385"/>
    </location>
</feature>
<dbReference type="Pfam" id="PF08772">
    <property type="entry name" value="Zn_ribbon_NOB1"/>
    <property type="match status" value="1"/>
</dbReference>
<dbReference type="InterPro" id="IPR033411">
    <property type="entry name" value="Ribonuclease_PIN"/>
</dbReference>
<evidence type="ECO:0000259" key="10">
    <source>
        <dbReference type="Pfam" id="PF08772"/>
    </source>
</evidence>
<comment type="similarity">
    <text evidence="1 7">Belongs to the NOB1 family.</text>
</comment>
<dbReference type="EMBL" id="JAKWBI020000582">
    <property type="protein sequence ID" value="KAJ2893632.1"/>
    <property type="molecule type" value="Genomic_DNA"/>
</dbReference>
<comment type="subcellular location">
    <subcellularLocation>
        <location evidence="7">Nucleus</location>
        <location evidence="7">Nucleolus</location>
    </subcellularLocation>
</comment>
<dbReference type="GO" id="GO:0030490">
    <property type="term" value="P:maturation of SSU-rRNA"/>
    <property type="evidence" value="ECO:0007669"/>
    <property type="project" value="TreeGrafter"/>
</dbReference>
<dbReference type="CDD" id="cd09876">
    <property type="entry name" value="PIN_Nob1-like"/>
    <property type="match status" value="1"/>
</dbReference>
<evidence type="ECO:0000256" key="8">
    <source>
        <dbReference type="PIRSR" id="PIRSR037125-1"/>
    </source>
</evidence>
<proteinExistence type="inferred from homology"/>
<evidence type="ECO:0000256" key="3">
    <source>
        <dbReference type="ARBA" id="ARBA00022723"/>
    </source>
</evidence>
<dbReference type="InterPro" id="IPR014881">
    <property type="entry name" value="NOB1_Zn-bd"/>
</dbReference>
<keyword evidence="13" id="KW-1185">Reference proteome</keyword>
<comment type="function">
    <text evidence="7">Required for the synthesis of 40S ribosome subunits. Has a role in processing 20S pre-rRNA into the mature 18S rRNA, where it is required for cleavage at the 3' end of the mature 18S rRNA (D-site). Accompanies the 20S pre-rRNA from the nucleus to the cytoplasm.</text>
</comment>
<evidence type="ECO:0000256" key="5">
    <source>
        <dbReference type="ARBA" id="ARBA00022833"/>
    </source>
</evidence>
<dbReference type="FunFam" id="3.40.50.1010:FF:000020">
    <property type="entry name" value="20S-pre-rRNA D-site endonuclease NOB1"/>
    <property type="match status" value="1"/>
</dbReference>
<feature type="compositionally biased region" description="Low complexity" evidence="9">
    <location>
        <begin position="144"/>
        <end position="163"/>
    </location>
</feature>
<dbReference type="AlphaFoldDB" id="A0AAD5RH68"/>
<organism evidence="12 13">
    <name type="scientific">Zalerion maritima</name>
    <dbReference type="NCBI Taxonomy" id="339359"/>
    <lineage>
        <taxon>Eukaryota</taxon>
        <taxon>Fungi</taxon>
        <taxon>Dikarya</taxon>
        <taxon>Ascomycota</taxon>
        <taxon>Pezizomycotina</taxon>
        <taxon>Sordariomycetes</taxon>
        <taxon>Lulworthiomycetidae</taxon>
        <taxon>Lulworthiales</taxon>
        <taxon>Lulworthiaceae</taxon>
        <taxon>Zalerion</taxon>
    </lineage>
</organism>
<reference evidence="12" key="1">
    <citation type="submission" date="2022-07" db="EMBL/GenBank/DDBJ databases">
        <title>Draft genome sequence of Zalerion maritima ATCC 34329, a (micro)plastics degrading marine fungus.</title>
        <authorList>
            <person name="Paco A."/>
            <person name="Goncalves M.F.M."/>
            <person name="Rocha-Santos T.A.P."/>
            <person name="Alves A."/>
        </authorList>
    </citation>
    <scope>NUCLEOTIDE SEQUENCE</scope>
    <source>
        <strain evidence="12">ATCC 34329</strain>
    </source>
</reference>
<feature type="compositionally biased region" description="Low complexity" evidence="9">
    <location>
        <begin position="176"/>
        <end position="188"/>
    </location>
</feature>
<feature type="binding site" evidence="8">
    <location>
        <position position="298"/>
    </location>
    <ligand>
        <name>Zn(2+)</name>
        <dbReference type="ChEBI" id="CHEBI:29105"/>
    </ligand>
</feature>
<keyword evidence="2" id="KW-0540">Nuclease</keyword>
<feature type="compositionally biased region" description="Basic and acidic residues" evidence="9">
    <location>
        <begin position="220"/>
        <end position="234"/>
    </location>
</feature>
<feature type="region of interest" description="Disordered" evidence="9">
    <location>
        <begin position="111"/>
        <end position="164"/>
    </location>
</feature>
<evidence type="ECO:0000259" key="11">
    <source>
        <dbReference type="Pfam" id="PF17146"/>
    </source>
</evidence>
<keyword evidence="6 7" id="KW-0539">Nucleus</keyword>
<evidence type="ECO:0000313" key="13">
    <source>
        <dbReference type="Proteomes" id="UP001201980"/>
    </source>
</evidence>
<dbReference type="Gene3D" id="6.20.210.10">
    <property type="entry name" value="Nin one binding (NOB1), Zn-ribbon-like"/>
    <property type="match status" value="1"/>
</dbReference>
<feature type="compositionally biased region" description="Acidic residues" evidence="9">
    <location>
        <begin position="196"/>
        <end position="208"/>
    </location>
</feature>
<dbReference type="PANTHER" id="PTHR12814:SF2">
    <property type="entry name" value="RNA-BINDING PROTEIN NOB1"/>
    <property type="match status" value="1"/>
</dbReference>
<evidence type="ECO:0000256" key="1">
    <source>
        <dbReference type="ARBA" id="ARBA00005858"/>
    </source>
</evidence>
<name>A0AAD5RH68_9PEZI</name>
<dbReference type="GO" id="GO:0016787">
    <property type="term" value="F:hydrolase activity"/>
    <property type="evidence" value="ECO:0007669"/>
    <property type="project" value="UniProtKB-KW"/>
</dbReference>
<comment type="caution">
    <text evidence="12">The sequence shown here is derived from an EMBL/GenBank/DDBJ whole genome shotgun (WGS) entry which is preliminary data.</text>
</comment>
<protein>
    <recommendedName>
        <fullName evidence="7">20S-pre-rRNA D-site endonuclease NOB1</fullName>
    </recommendedName>
</protein>
<evidence type="ECO:0000256" key="9">
    <source>
        <dbReference type="SAM" id="MobiDB-lite"/>
    </source>
</evidence>
<sequence>MSSDHTKKPIHSLIVDTGPLIKNDPSVSTLLAKAHTIYTIPAVLAEIRDPDTRSRVDTTLVPFIHLRTPRSDSIKFVTDFARKTGDLEVLSKPDLNLVALAYEIQCERDGGDWRLKKDPSDKKQRRMSASTGDKTNSTSERPKTPTNKKTSASPSTPKSNKSTQDLEEQFVDLNMQPHPMQSPMSPGMLENIPEVSEPESESETEDSGSEGWITPSNVHKHMESDKKNGSRPDEEIKEPLEAALLTSDYAMQNVTLRMGLSLLSPSMSRITELKMWVLRCHGCFSITRNMSKQFCPRCGQATLIRTSCSTDEDGQFRIHLKKNFQWNNRGNVYSVPKPVHGTANGKDRGQGGGKNGWGQGLIFAEDQKEYQRAQDEKRRERKKDLMDDDYLPSIMSGDRSSGGGKVKIGVGKGINGKKHRR</sequence>
<feature type="compositionally biased region" description="Polar residues" evidence="9">
    <location>
        <begin position="127"/>
        <end position="139"/>
    </location>
</feature>
<feature type="region of interest" description="Disordered" evidence="9">
    <location>
        <begin position="176"/>
        <end position="234"/>
    </location>
</feature>
<dbReference type="Pfam" id="PF17146">
    <property type="entry name" value="PIN_6"/>
    <property type="match status" value="1"/>
</dbReference>
<evidence type="ECO:0000313" key="12">
    <source>
        <dbReference type="EMBL" id="KAJ2893632.1"/>
    </source>
</evidence>
<dbReference type="InterPro" id="IPR017117">
    <property type="entry name" value="Nob1_euk"/>
</dbReference>
<dbReference type="GO" id="GO:0005730">
    <property type="term" value="C:nucleolus"/>
    <property type="evidence" value="ECO:0007669"/>
    <property type="project" value="UniProtKB-SubCell"/>
</dbReference>
<feature type="binding site" evidence="8">
    <location>
        <position position="280"/>
    </location>
    <ligand>
        <name>Zn(2+)</name>
        <dbReference type="ChEBI" id="CHEBI:29105"/>
    </ligand>
</feature>
<dbReference type="PANTHER" id="PTHR12814">
    <property type="entry name" value="RNA-BINDING PROTEIN NOB1"/>
    <property type="match status" value="1"/>
</dbReference>
<feature type="binding site" evidence="8">
    <location>
        <position position="283"/>
    </location>
    <ligand>
        <name>Zn(2+)</name>
        <dbReference type="ChEBI" id="CHEBI:29105"/>
    </ligand>
</feature>
<feature type="binding site" evidence="8">
    <location>
        <position position="295"/>
    </location>
    <ligand>
        <name>Zn(2+)</name>
        <dbReference type="ChEBI" id="CHEBI:29105"/>
    </ligand>
</feature>
<dbReference type="GO" id="GO:0005737">
    <property type="term" value="C:cytoplasm"/>
    <property type="evidence" value="ECO:0007669"/>
    <property type="project" value="UniProtKB-ARBA"/>
</dbReference>
<keyword evidence="3 7" id="KW-0479">Metal-binding</keyword>
<accession>A0AAD5RH68</accession>
<dbReference type="InterPro" id="IPR039907">
    <property type="entry name" value="NOB1"/>
</dbReference>
<evidence type="ECO:0000256" key="4">
    <source>
        <dbReference type="ARBA" id="ARBA00022801"/>
    </source>
</evidence>